<dbReference type="InterPro" id="IPR043128">
    <property type="entry name" value="Rev_trsase/Diguanyl_cyclase"/>
</dbReference>
<keyword evidence="4" id="KW-1185">Reference proteome</keyword>
<dbReference type="PANTHER" id="PTHR45138">
    <property type="entry name" value="REGULATORY COMPONENTS OF SENSORY TRANSDUCTION SYSTEM"/>
    <property type="match status" value="1"/>
</dbReference>
<keyword evidence="3" id="KW-0808">Transferase</keyword>
<protein>
    <recommendedName>
        <fullName evidence="1">diguanylate cyclase</fullName>
        <ecNumber evidence="1">2.7.7.65</ecNumber>
    </recommendedName>
</protein>
<reference evidence="3" key="1">
    <citation type="submission" date="2022-01" db="EMBL/GenBank/DDBJ databases">
        <title>Colwellia maritima, isolated from seawater.</title>
        <authorList>
            <person name="Kristyanto S."/>
            <person name="Jung J."/>
            <person name="Jeon C.O."/>
        </authorList>
    </citation>
    <scope>NUCLEOTIDE SEQUENCE</scope>
    <source>
        <strain evidence="3">MSW7</strain>
    </source>
</reference>
<dbReference type="Gene3D" id="3.30.70.270">
    <property type="match status" value="1"/>
</dbReference>
<sequence>MHKTADILMLSEVGKELTASHVKQEVGTKLYNSLCKIMPVDAFLLGIIEEKSNSIYFPTVIEENIFLDSFNFSITNKERLAVQSVINAQEYILMSDTDLNNYQFTVKVKPLTDNKMSSVIYEPLIFKNKTVGVLSVQSKNEHAFTSTNIEMLRTLASYTAVAMDNILAYEQIEDKNEALNKAIENLERVTYTDQLTGAHNRRFLDKYLSQSLVLQQRQCDTDGSTTNLDFGFILIDADHFKRVNDTYGHEGGDKVLCQLVDIIKTTCRQSDWVVRGGGRVSCCLSVY</sequence>
<dbReference type="InterPro" id="IPR029016">
    <property type="entry name" value="GAF-like_dom_sf"/>
</dbReference>
<organism evidence="3 4">
    <name type="scientific">Colwellia maritima</name>
    <dbReference type="NCBI Taxonomy" id="2912588"/>
    <lineage>
        <taxon>Bacteria</taxon>
        <taxon>Pseudomonadati</taxon>
        <taxon>Pseudomonadota</taxon>
        <taxon>Gammaproteobacteria</taxon>
        <taxon>Alteromonadales</taxon>
        <taxon>Colwelliaceae</taxon>
        <taxon>Colwellia</taxon>
    </lineage>
</organism>
<proteinExistence type="predicted"/>
<dbReference type="SUPFAM" id="SSF55781">
    <property type="entry name" value="GAF domain-like"/>
    <property type="match status" value="1"/>
</dbReference>
<dbReference type="SUPFAM" id="SSF55073">
    <property type="entry name" value="Nucleotide cyclase"/>
    <property type="match status" value="1"/>
</dbReference>
<evidence type="ECO:0000313" key="4">
    <source>
        <dbReference type="Proteomes" id="UP001139646"/>
    </source>
</evidence>
<dbReference type="SMART" id="SM00267">
    <property type="entry name" value="GGDEF"/>
    <property type="match status" value="1"/>
</dbReference>
<dbReference type="Proteomes" id="UP001139646">
    <property type="component" value="Unassembled WGS sequence"/>
</dbReference>
<dbReference type="GO" id="GO:0052621">
    <property type="term" value="F:diguanylate cyclase activity"/>
    <property type="evidence" value="ECO:0007669"/>
    <property type="project" value="UniProtKB-EC"/>
</dbReference>
<gene>
    <name evidence="3" type="ORF">L3081_10805</name>
</gene>
<dbReference type="InterPro" id="IPR003018">
    <property type="entry name" value="GAF"/>
</dbReference>
<dbReference type="Gene3D" id="3.30.450.40">
    <property type="match status" value="1"/>
</dbReference>
<dbReference type="SMART" id="SM00065">
    <property type="entry name" value="GAF"/>
    <property type="match status" value="1"/>
</dbReference>
<evidence type="ECO:0000259" key="2">
    <source>
        <dbReference type="PROSITE" id="PS50887"/>
    </source>
</evidence>
<evidence type="ECO:0000313" key="3">
    <source>
        <dbReference type="EMBL" id="MCI2283798.1"/>
    </source>
</evidence>
<dbReference type="CDD" id="cd01949">
    <property type="entry name" value="GGDEF"/>
    <property type="match status" value="1"/>
</dbReference>
<dbReference type="Pfam" id="PF00990">
    <property type="entry name" value="GGDEF"/>
    <property type="match status" value="1"/>
</dbReference>
<keyword evidence="3" id="KW-0548">Nucleotidyltransferase</keyword>
<dbReference type="InterPro" id="IPR050469">
    <property type="entry name" value="Diguanylate_Cyclase"/>
</dbReference>
<dbReference type="InterPro" id="IPR029787">
    <property type="entry name" value="Nucleotide_cyclase"/>
</dbReference>
<comment type="caution">
    <text evidence="3">The sequence shown here is derived from an EMBL/GenBank/DDBJ whole genome shotgun (WGS) entry which is preliminary data.</text>
</comment>
<accession>A0ABS9X0K0</accession>
<dbReference type="InterPro" id="IPR000160">
    <property type="entry name" value="GGDEF_dom"/>
</dbReference>
<dbReference type="PANTHER" id="PTHR45138:SF6">
    <property type="entry name" value="DIGUANYLATE CYCLASE DGCN"/>
    <property type="match status" value="1"/>
</dbReference>
<name>A0ABS9X0K0_9GAMM</name>
<dbReference type="Pfam" id="PF13185">
    <property type="entry name" value="GAF_2"/>
    <property type="match status" value="1"/>
</dbReference>
<dbReference type="NCBIfam" id="TIGR00254">
    <property type="entry name" value="GGDEF"/>
    <property type="match status" value="1"/>
</dbReference>
<dbReference type="EC" id="2.7.7.65" evidence="1"/>
<dbReference type="EMBL" id="JAKKSL010000002">
    <property type="protein sequence ID" value="MCI2283798.1"/>
    <property type="molecule type" value="Genomic_DNA"/>
</dbReference>
<dbReference type="PROSITE" id="PS50887">
    <property type="entry name" value="GGDEF"/>
    <property type="match status" value="1"/>
</dbReference>
<evidence type="ECO:0000256" key="1">
    <source>
        <dbReference type="ARBA" id="ARBA00012528"/>
    </source>
</evidence>
<feature type="domain" description="GGDEF" evidence="2">
    <location>
        <begin position="228"/>
        <end position="287"/>
    </location>
</feature>